<gene>
    <name evidence="1" type="primary">Necator_chrIII.g10228</name>
    <name evidence="1" type="ORF">RB195_009463</name>
</gene>
<organism evidence="1 2">
    <name type="scientific">Necator americanus</name>
    <name type="common">Human hookworm</name>
    <dbReference type="NCBI Taxonomy" id="51031"/>
    <lineage>
        <taxon>Eukaryota</taxon>
        <taxon>Metazoa</taxon>
        <taxon>Ecdysozoa</taxon>
        <taxon>Nematoda</taxon>
        <taxon>Chromadorea</taxon>
        <taxon>Rhabditida</taxon>
        <taxon>Rhabditina</taxon>
        <taxon>Rhabditomorpha</taxon>
        <taxon>Strongyloidea</taxon>
        <taxon>Ancylostomatidae</taxon>
        <taxon>Bunostominae</taxon>
        <taxon>Necator</taxon>
    </lineage>
</organism>
<reference evidence="1 2" key="1">
    <citation type="submission" date="2023-08" db="EMBL/GenBank/DDBJ databases">
        <title>A Necator americanus chromosomal reference genome.</title>
        <authorList>
            <person name="Ilik V."/>
            <person name="Petrzelkova K.J."/>
            <person name="Pardy F."/>
            <person name="Fuh T."/>
            <person name="Niatou-Singa F.S."/>
            <person name="Gouil Q."/>
            <person name="Baker L."/>
            <person name="Ritchie M.E."/>
            <person name="Jex A.R."/>
            <person name="Gazzola D."/>
            <person name="Li H."/>
            <person name="Toshio Fujiwara R."/>
            <person name="Zhan B."/>
            <person name="Aroian R.V."/>
            <person name="Pafco B."/>
            <person name="Schwarz E.M."/>
        </authorList>
    </citation>
    <scope>NUCLEOTIDE SEQUENCE [LARGE SCALE GENOMIC DNA]</scope>
    <source>
        <strain evidence="1 2">Aroian</strain>
        <tissue evidence="1">Whole animal</tissue>
    </source>
</reference>
<protein>
    <submittedName>
        <fullName evidence="1">Uncharacterized protein</fullName>
    </submittedName>
</protein>
<accession>A0ABR1CWT4</accession>
<sequence>MLSLTEYDPQHFLQKNRHDTATYHVMTLFGMMCCPHFEGSFKAEIPASAAITASTLGTASVAQHCRLSIRGRCCKAATKQAVSRRVIAAEDRTLCCTDCGIMYDTVSLINFCIAI</sequence>
<evidence type="ECO:0000313" key="1">
    <source>
        <dbReference type="EMBL" id="KAK6741611.1"/>
    </source>
</evidence>
<proteinExistence type="predicted"/>
<dbReference type="Proteomes" id="UP001303046">
    <property type="component" value="Unassembled WGS sequence"/>
</dbReference>
<name>A0ABR1CWT4_NECAM</name>
<keyword evidence="2" id="KW-1185">Reference proteome</keyword>
<evidence type="ECO:0000313" key="2">
    <source>
        <dbReference type="Proteomes" id="UP001303046"/>
    </source>
</evidence>
<comment type="caution">
    <text evidence="1">The sequence shown here is derived from an EMBL/GenBank/DDBJ whole genome shotgun (WGS) entry which is preliminary data.</text>
</comment>
<dbReference type="EMBL" id="JAVFWL010000003">
    <property type="protein sequence ID" value="KAK6741611.1"/>
    <property type="molecule type" value="Genomic_DNA"/>
</dbReference>